<dbReference type="EMBL" id="OU895878">
    <property type="protein sequence ID" value="CAG9806019.1"/>
    <property type="molecule type" value="Genomic_DNA"/>
</dbReference>
<accession>A0A9N9WUN8</accession>
<dbReference type="PANTHER" id="PTHR10174:SF222">
    <property type="entry name" value="GH10083P-RELATED"/>
    <property type="match status" value="1"/>
</dbReference>
<name>A0A9N9WUN8_9DIPT</name>
<dbReference type="InterPro" id="IPR036273">
    <property type="entry name" value="CRAL/TRIO_N_dom_sf"/>
</dbReference>
<evidence type="ECO:0000313" key="3">
    <source>
        <dbReference type="Proteomes" id="UP001153620"/>
    </source>
</evidence>
<dbReference type="CDD" id="cd00170">
    <property type="entry name" value="SEC14"/>
    <property type="match status" value="1"/>
</dbReference>
<dbReference type="Gene3D" id="1.10.8.20">
    <property type="entry name" value="N-terminal domain of phosphatidylinositol transfer protein sec14p"/>
    <property type="match status" value="1"/>
</dbReference>
<gene>
    <name evidence="2" type="ORF">CHIRRI_LOCUS8884</name>
</gene>
<evidence type="ECO:0000313" key="2">
    <source>
        <dbReference type="EMBL" id="CAG9806019.1"/>
    </source>
</evidence>
<dbReference type="SUPFAM" id="SSF46938">
    <property type="entry name" value="CRAL/TRIO N-terminal domain"/>
    <property type="match status" value="1"/>
</dbReference>
<protein>
    <recommendedName>
        <fullName evidence="1">CRAL-TRIO domain-containing protein</fullName>
    </recommendedName>
</protein>
<dbReference type="SMART" id="SM00516">
    <property type="entry name" value="SEC14"/>
    <property type="match status" value="1"/>
</dbReference>
<dbReference type="Pfam" id="PF00650">
    <property type="entry name" value="CRAL_TRIO"/>
    <property type="match status" value="1"/>
</dbReference>
<reference evidence="2" key="1">
    <citation type="submission" date="2022-01" db="EMBL/GenBank/DDBJ databases">
        <authorList>
            <person name="King R."/>
        </authorList>
    </citation>
    <scope>NUCLEOTIDE SEQUENCE</scope>
</reference>
<reference evidence="2" key="2">
    <citation type="submission" date="2022-10" db="EMBL/GenBank/DDBJ databases">
        <authorList>
            <consortium name="ENA_rothamsted_submissions"/>
            <consortium name="culmorum"/>
            <person name="King R."/>
        </authorList>
    </citation>
    <scope>NUCLEOTIDE SEQUENCE</scope>
</reference>
<dbReference type="InterPro" id="IPR036865">
    <property type="entry name" value="CRAL-TRIO_dom_sf"/>
</dbReference>
<sequence length="277" mass="33154">MTRQNIMYSKEEIEEQLEEFHKRIKEDPKLPNNLDKDLLIRYLKLYSYRMHKAQAMLTRNIDIRSRYPWFFTQRDPHDPAMQKIIDTFDMVLLQQHTPENYKVCIARLVHSDHSEIVLNDLTKMYLMTCDVRFHLPIADYRKMESGEIIIFDMKNFTLKHLTRAVVSTLKLISKYLQTAHPVRLVQFHVINCTPIVNRALLFIRPFIYAKLYNALHFHKVGHLENLYNYVPREMLPSDYGGSAPSMSELKKYWYGVLETYRPFVMNDDYWKPAENNV</sequence>
<proteinExistence type="predicted"/>
<organism evidence="2 3">
    <name type="scientific">Chironomus riparius</name>
    <dbReference type="NCBI Taxonomy" id="315576"/>
    <lineage>
        <taxon>Eukaryota</taxon>
        <taxon>Metazoa</taxon>
        <taxon>Ecdysozoa</taxon>
        <taxon>Arthropoda</taxon>
        <taxon>Hexapoda</taxon>
        <taxon>Insecta</taxon>
        <taxon>Pterygota</taxon>
        <taxon>Neoptera</taxon>
        <taxon>Endopterygota</taxon>
        <taxon>Diptera</taxon>
        <taxon>Nematocera</taxon>
        <taxon>Chironomoidea</taxon>
        <taxon>Chironomidae</taxon>
        <taxon>Chironominae</taxon>
        <taxon>Chironomus</taxon>
    </lineage>
</organism>
<dbReference type="GO" id="GO:1902936">
    <property type="term" value="F:phosphatidylinositol bisphosphate binding"/>
    <property type="evidence" value="ECO:0007669"/>
    <property type="project" value="TreeGrafter"/>
</dbReference>
<dbReference type="PANTHER" id="PTHR10174">
    <property type="entry name" value="ALPHA-TOCOPHEROL TRANSFER PROTEIN-RELATED"/>
    <property type="match status" value="1"/>
</dbReference>
<dbReference type="PRINTS" id="PR00180">
    <property type="entry name" value="CRETINALDHBP"/>
</dbReference>
<dbReference type="SUPFAM" id="SSF52087">
    <property type="entry name" value="CRAL/TRIO domain"/>
    <property type="match status" value="1"/>
</dbReference>
<dbReference type="GO" id="GO:0016020">
    <property type="term" value="C:membrane"/>
    <property type="evidence" value="ECO:0007669"/>
    <property type="project" value="TreeGrafter"/>
</dbReference>
<keyword evidence="3" id="KW-1185">Reference proteome</keyword>
<dbReference type="OrthoDB" id="1434354at2759"/>
<dbReference type="Proteomes" id="UP001153620">
    <property type="component" value="Chromosome 2"/>
</dbReference>
<evidence type="ECO:0000259" key="1">
    <source>
        <dbReference type="PROSITE" id="PS50191"/>
    </source>
</evidence>
<dbReference type="InterPro" id="IPR001251">
    <property type="entry name" value="CRAL-TRIO_dom"/>
</dbReference>
<dbReference type="PROSITE" id="PS50191">
    <property type="entry name" value="CRAL_TRIO"/>
    <property type="match status" value="1"/>
</dbReference>
<dbReference type="AlphaFoldDB" id="A0A9N9WUN8"/>
<dbReference type="Gene3D" id="3.40.525.10">
    <property type="entry name" value="CRAL-TRIO lipid binding domain"/>
    <property type="match status" value="1"/>
</dbReference>
<feature type="domain" description="CRAL-TRIO" evidence="1">
    <location>
        <begin position="80"/>
        <end position="247"/>
    </location>
</feature>